<protein>
    <submittedName>
        <fullName evidence="1">Uncharacterized protein</fullName>
    </submittedName>
</protein>
<dbReference type="Proteomes" id="UP000542214">
    <property type="component" value="Unassembled WGS sequence"/>
</dbReference>
<dbReference type="Gene3D" id="1.10.30.50">
    <property type="match status" value="1"/>
</dbReference>
<evidence type="ECO:0000313" key="2">
    <source>
        <dbReference type="Proteomes" id="UP000542214"/>
    </source>
</evidence>
<organism evidence="1 2">
    <name type="scientific">Escherichia coli</name>
    <dbReference type="NCBI Taxonomy" id="562"/>
    <lineage>
        <taxon>Bacteria</taxon>
        <taxon>Pseudomonadati</taxon>
        <taxon>Pseudomonadota</taxon>
        <taxon>Gammaproteobacteria</taxon>
        <taxon>Enterobacterales</taxon>
        <taxon>Enterobacteriaceae</taxon>
        <taxon>Escherichia</taxon>
    </lineage>
</organism>
<dbReference type="AlphaFoldDB" id="A0A1E5MEC2"/>
<name>A0A1E5MEC2_ECOLX</name>
<evidence type="ECO:0000313" key="1">
    <source>
        <dbReference type="EMBL" id="EFB4535398.1"/>
    </source>
</evidence>
<dbReference type="EMBL" id="AASFZR010000132">
    <property type="protein sequence ID" value="EFB4535398.1"/>
    <property type="molecule type" value="Genomic_DNA"/>
</dbReference>
<accession>A0A1E5MEC2</accession>
<reference evidence="1 2" key="1">
    <citation type="submission" date="2018-08" db="EMBL/GenBank/DDBJ databases">
        <authorList>
            <consortium name="NARMS: The National Antimicrobial Resistance Monitoring System"/>
        </authorList>
    </citation>
    <scope>NUCLEOTIDE SEQUENCE [LARGE SCALE GENOMIC DNA]</scope>
    <source>
        <strain evidence="1 2">FSIS11706358</strain>
    </source>
</reference>
<gene>
    <name evidence="1" type="ORF">C0P57_004771</name>
</gene>
<proteinExistence type="predicted"/>
<comment type="caution">
    <text evidence="1">The sequence shown here is derived from an EMBL/GenBank/DDBJ whole genome shotgun (WGS) entry which is preliminary data.</text>
</comment>
<sequence>MLFSYIYVPHKMEKMQAFIDFIFYEVWCKARVRGPFCLKLFEANAELYEVMEDFSSSDTQGAVFFYNHVEKIYGLFSSLTEVQIDQFKQWYQGNNDLEKICANDPSIQVVRYSDIAIHHKDIAEQLAVFFKGLYSQSLLDLAVLRAKIGDIHDHYQSFAAVNKAGKCPFCGIGDIKGGNHSKREAYDHYLPKALYPFNSINFHNLAPACHECNSTYKLSKDPIQSGALRRKAFNPFASVDHVIQLQITLQHANIDALEPADIIIQFGPDTLEEELETWKDLYGIEERYKAKVCAENDGKYWLTQVLDEWKEEGLSPTEFMRTLARQAKKKPYAECNFLKEPFLKACHRIGVF</sequence>
<dbReference type="RefSeq" id="WP_004209856.1">
    <property type="nucleotide sequence ID" value="NZ_CABWAQ010000009.1"/>
</dbReference>